<dbReference type="HAMAP" id="MF_00695">
    <property type="entry name" value="HflD_protein"/>
    <property type="match status" value="1"/>
</dbReference>
<reference evidence="5 6" key="1">
    <citation type="submission" date="2021-01" db="EMBL/GenBank/DDBJ databases">
        <title>Entomomonas sp. F2A isolated from a house cricket (Acheta domesticus).</title>
        <authorList>
            <person name="Spergser J."/>
            <person name="Busse H.-J."/>
        </authorList>
    </citation>
    <scope>NUCLEOTIDE SEQUENCE [LARGE SCALE GENOMIC DNA]</scope>
    <source>
        <strain evidence="5 6">F2A</strain>
    </source>
</reference>
<keyword evidence="3 4" id="KW-0472">Membrane</keyword>
<gene>
    <name evidence="4 5" type="primary">hflD</name>
    <name evidence="5" type="ORF">JHT90_11185</name>
</gene>
<comment type="similarity">
    <text evidence="4">Belongs to the HflD family.</text>
</comment>
<keyword evidence="2 4" id="KW-0963">Cytoplasm</keyword>
<keyword evidence="6" id="KW-1185">Reference proteome</keyword>
<evidence type="ECO:0000256" key="4">
    <source>
        <dbReference type="HAMAP-Rule" id="MF_00695"/>
    </source>
</evidence>
<organism evidence="5 6">
    <name type="scientific">Entomomonas asaccharolytica</name>
    <dbReference type="NCBI Taxonomy" id="2785331"/>
    <lineage>
        <taxon>Bacteria</taxon>
        <taxon>Pseudomonadati</taxon>
        <taxon>Pseudomonadota</taxon>
        <taxon>Gammaproteobacteria</taxon>
        <taxon>Pseudomonadales</taxon>
        <taxon>Pseudomonadaceae</taxon>
        <taxon>Entomomonas</taxon>
    </lineage>
</organism>
<dbReference type="EMBL" id="CP067393">
    <property type="protein sequence ID" value="QQP84951.1"/>
    <property type="molecule type" value="Genomic_DNA"/>
</dbReference>
<protein>
    <recommendedName>
        <fullName evidence="4">High frequency lysogenization protein HflD homolog</fullName>
    </recommendedName>
</protein>
<dbReference type="PANTHER" id="PTHR38100">
    <property type="entry name" value="HIGH FREQUENCY LYSOGENIZATION PROTEIN HFLD"/>
    <property type="match status" value="1"/>
</dbReference>
<dbReference type="KEGG" id="eaz:JHT90_11185"/>
<evidence type="ECO:0000256" key="2">
    <source>
        <dbReference type="ARBA" id="ARBA00022490"/>
    </source>
</evidence>
<dbReference type="PANTHER" id="PTHR38100:SF1">
    <property type="entry name" value="HIGH FREQUENCY LYSOGENIZATION PROTEIN HFLD"/>
    <property type="match status" value="1"/>
</dbReference>
<dbReference type="GO" id="GO:0005886">
    <property type="term" value="C:plasma membrane"/>
    <property type="evidence" value="ECO:0007669"/>
    <property type="project" value="UniProtKB-SubCell"/>
</dbReference>
<dbReference type="InterPro" id="IPR007451">
    <property type="entry name" value="HflD"/>
</dbReference>
<name>A0A974RW81_9GAMM</name>
<evidence type="ECO:0000313" key="5">
    <source>
        <dbReference type="EMBL" id="QQP84951.1"/>
    </source>
</evidence>
<dbReference type="Proteomes" id="UP000595278">
    <property type="component" value="Chromosome"/>
</dbReference>
<dbReference type="RefSeq" id="WP_201090975.1">
    <property type="nucleotide sequence ID" value="NZ_CP067393.1"/>
</dbReference>
<sequence>MTKQQEQLIALGAIFTAALQVDKLARTGLVDEPVVKCLINSLLVINPQTTIDVYGGDDTELVDGYRFLCKFLERNAGISRETLRYGLSLILLERKLSSNNAMLNTISTRLEQIRSKVEHFGILHDNVTAACGALYEETISTFNHRIQVMGDVRYLQQPNAAAQIRTLLLAGIRSAMLWHQLGGRRWHLLLKRKKLLADLLQRLQY</sequence>
<comment type="subcellular location">
    <subcellularLocation>
        <location evidence="4">Cytoplasm</location>
    </subcellularLocation>
    <subcellularLocation>
        <location evidence="4">Cell membrane</location>
        <topology evidence="4">Peripheral membrane protein</topology>
        <orientation evidence="4">Cytoplasmic side</orientation>
    </subcellularLocation>
</comment>
<keyword evidence="1 4" id="KW-1003">Cell membrane</keyword>
<dbReference type="Pfam" id="PF04356">
    <property type="entry name" value="DUF489"/>
    <property type="match status" value="1"/>
</dbReference>
<evidence type="ECO:0000256" key="3">
    <source>
        <dbReference type="ARBA" id="ARBA00023136"/>
    </source>
</evidence>
<evidence type="ECO:0000313" key="6">
    <source>
        <dbReference type="Proteomes" id="UP000595278"/>
    </source>
</evidence>
<proteinExistence type="inferred from homology"/>
<dbReference type="NCBIfam" id="NF001246">
    <property type="entry name" value="PRK00218.1-2"/>
    <property type="match status" value="1"/>
</dbReference>
<dbReference type="GO" id="GO:0005737">
    <property type="term" value="C:cytoplasm"/>
    <property type="evidence" value="ECO:0007669"/>
    <property type="project" value="UniProtKB-SubCell"/>
</dbReference>
<dbReference type="SUPFAM" id="SSF101322">
    <property type="entry name" value="YcfC-like"/>
    <property type="match status" value="1"/>
</dbReference>
<accession>A0A974RW81</accession>
<dbReference type="Gene3D" id="1.10.3890.10">
    <property type="entry name" value="HflD-like"/>
    <property type="match status" value="1"/>
</dbReference>
<dbReference type="InterPro" id="IPR035932">
    <property type="entry name" value="HflD-like_sf"/>
</dbReference>
<evidence type="ECO:0000256" key="1">
    <source>
        <dbReference type="ARBA" id="ARBA00022475"/>
    </source>
</evidence>
<dbReference type="AlphaFoldDB" id="A0A974RW81"/>